<reference evidence="5" key="1">
    <citation type="submission" date="2024-02" db="UniProtKB">
        <authorList>
            <consortium name="WormBaseParasite"/>
        </authorList>
    </citation>
    <scope>IDENTIFICATION</scope>
</reference>
<feature type="region of interest" description="Disordered" evidence="1">
    <location>
        <begin position="29"/>
        <end position="59"/>
    </location>
</feature>
<sequence length="82" mass="8810">MFRECLFALLILIAIQIVLSDDGVNLLNGPGASNETDDSNSTNGNSTDDNSTTTKSPDAATSNAFSMIFLFFSLYLGLRPML</sequence>
<evidence type="ECO:0000256" key="1">
    <source>
        <dbReference type="SAM" id="MobiDB-lite"/>
    </source>
</evidence>
<evidence type="ECO:0000256" key="3">
    <source>
        <dbReference type="SAM" id="SignalP"/>
    </source>
</evidence>
<dbReference type="AlphaFoldDB" id="A0AAF3FH06"/>
<keyword evidence="3" id="KW-0732">Signal</keyword>
<dbReference type="WBParaSite" id="MBELARI_LOCUS6367">
    <property type="protein sequence ID" value="MBELARI_LOCUS6367"/>
    <property type="gene ID" value="MBELARI_LOCUS6367"/>
</dbReference>
<keyword evidence="2" id="KW-0472">Membrane</keyword>
<name>A0AAF3FH06_9BILA</name>
<feature type="transmembrane region" description="Helical" evidence="2">
    <location>
        <begin position="59"/>
        <end position="78"/>
    </location>
</feature>
<feature type="signal peptide" evidence="3">
    <location>
        <begin position="1"/>
        <end position="20"/>
    </location>
</feature>
<proteinExistence type="predicted"/>
<feature type="chain" id="PRO_5042287584" evidence="3">
    <location>
        <begin position="21"/>
        <end position="82"/>
    </location>
</feature>
<keyword evidence="2" id="KW-0812">Transmembrane</keyword>
<keyword evidence="2" id="KW-1133">Transmembrane helix</keyword>
<protein>
    <submittedName>
        <fullName evidence="5">Uncharacterized protein</fullName>
    </submittedName>
</protein>
<evidence type="ECO:0000313" key="5">
    <source>
        <dbReference type="WBParaSite" id="MBELARI_LOCUS6367"/>
    </source>
</evidence>
<feature type="compositionally biased region" description="Low complexity" evidence="1">
    <location>
        <begin position="39"/>
        <end position="58"/>
    </location>
</feature>
<keyword evidence="4" id="KW-1185">Reference proteome</keyword>
<organism evidence="4 5">
    <name type="scientific">Mesorhabditis belari</name>
    <dbReference type="NCBI Taxonomy" id="2138241"/>
    <lineage>
        <taxon>Eukaryota</taxon>
        <taxon>Metazoa</taxon>
        <taxon>Ecdysozoa</taxon>
        <taxon>Nematoda</taxon>
        <taxon>Chromadorea</taxon>
        <taxon>Rhabditida</taxon>
        <taxon>Rhabditina</taxon>
        <taxon>Rhabditomorpha</taxon>
        <taxon>Rhabditoidea</taxon>
        <taxon>Rhabditidae</taxon>
        <taxon>Mesorhabditinae</taxon>
        <taxon>Mesorhabditis</taxon>
    </lineage>
</organism>
<evidence type="ECO:0000256" key="2">
    <source>
        <dbReference type="SAM" id="Phobius"/>
    </source>
</evidence>
<dbReference type="Proteomes" id="UP000887575">
    <property type="component" value="Unassembled WGS sequence"/>
</dbReference>
<evidence type="ECO:0000313" key="4">
    <source>
        <dbReference type="Proteomes" id="UP000887575"/>
    </source>
</evidence>
<accession>A0AAF3FH06</accession>